<comment type="caution">
    <text evidence="1">The sequence shown here is derived from an EMBL/GenBank/DDBJ whole genome shotgun (WGS) entry which is preliminary data.</text>
</comment>
<protein>
    <recommendedName>
        <fullName evidence="3">N-acetyltransferase domain-containing protein</fullName>
    </recommendedName>
</protein>
<evidence type="ECO:0000313" key="1">
    <source>
        <dbReference type="EMBL" id="KRM55620.1"/>
    </source>
</evidence>
<dbReference type="RefSeq" id="WP_054678752.1">
    <property type="nucleotide sequence ID" value="NZ_AYYO01000016.1"/>
</dbReference>
<dbReference type="OrthoDB" id="2249426at2"/>
<dbReference type="AlphaFoldDB" id="A0A0R1ZQW8"/>
<dbReference type="InterPro" id="IPR016181">
    <property type="entry name" value="Acyl_CoA_acyltransferase"/>
</dbReference>
<reference evidence="1 2" key="1">
    <citation type="journal article" date="2015" name="Genome Announc.">
        <title>Expanding the biotechnology potential of lactobacilli through comparative genomics of 213 strains and associated genera.</title>
        <authorList>
            <person name="Sun Z."/>
            <person name="Harris H.M."/>
            <person name="McCann A."/>
            <person name="Guo C."/>
            <person name="Argimon S."/>
            <person name="Zhang W."/>
            <person name="Yang X."/>
            <person name="Jeffery I.B."/>
            <person name="Cooney J.C."/>
            <person name="Kagawa T.F."/>
            <person name="Liu W."/>
            <person name="Song Y."/>
            <person name="Salvetti E."/>
            <person name="Wrobel A."/>
            <person name="Rasinkangas P."/>
            <person name="Parkhill J."/>
            <person name="Rea M.C."/>
            <person name="O'Sullivan O."/>
            <person name="Ritari J."/>
            <person name="Douillard F.P."/>
            <person name="Paul Ross R."/>
            <person name="Yang R."/>
            <person name="Briner A.E."/>
            <person name="Felis G.E."/>
            <person name="de Vos W.M."/>
            <person name="Barrangou R."/>
            <person name="Klaenhammer T.R."/>
            <person name="Caufield P.W."/>
            <person name="Cui Y."/>
            <person name="Zhang H."/>
            <person name="O'Toole P.W."/>
        </authorList>
    </citation>
    <scope>NUCLEOTIDE SEQUENCE [LARGE SCALE GENOMIC DNA]</scope>
    <source>
        <strain evidence="1 2">DSM 20505</strain>
    </source>
</reference>
<evidence type="ECO:0000313" key="2">
    <source>
        <dbReference type="Proteomes" id="UP000051679"/>
    </source>
</evidence>
<gene>
    <name evidence="1" type="ORF">FC18_GL001125</name>
</gene>
<proteinExistence type="predicted"/>
<name>A0A0R1ZQW8_9LACO</name>
<organism evidence="1 2">
    <name type="scientific">Lacticaseibacillus sharpeae JCM 1186 = DSM 20505</name>
    <dbReference type="NCBI Taxonomy" id="1291052"/>
    <lineage>
        <taxon>Bacteria</taxon>
        <taxon>Bacillati</taxon>
        <taxon>Bacillota</taxon>
        <taxon>Bacilli</taxon>
        <taxon>Lactobacillales</taxon>
        <taxon>Lactobacillaceae</taxon>
        <taxon>Lacticaseibacillus</taxon>
    </lineage>
</organism>
<dbReference type="STRING" id="1291052.FC18_GL001125"/>
<dbReference type="PATRIC" id="fig|1291052.5.peg.1142"/>
<dbReference type="EMBL" id="AYYO01000016">
    <property type="protein sequence ID" value="KRM55620.1"/>
    <property type="molecule type" value="Genomic_DNA"/>
</dbReference>
<sequence>MAIFEKYHPIMSVHYTMDWLTLFKAKDVLTMRQNLEIAQAQARPVDKTIGDTAHFINRAMALVMGNKALLYGIRDRQSDELVGTFGLFGFTTDGKCATVRMATLPETDSAVLTEVLPRMLGFAVHELGLTKLQAGQIVRAADRELYLANHFSQQKDGSLVLNAADILALPEYHF</sequence>
<dbReference type="SUPFAM" id="SSF55729">
    <property type="entry name" value="Acyl-CoA N-acyltransferases (Nat)"/>
    <property type="match status" value="1"/>
</dbReference>
<evidence type="ECO:0008006" key="3">
    <source>
        <dbReference type="Google" id="ProtNLM"/>
    </source>
</evidence>
<dbReference type="Gene3D" id="3.40.630.30">
    <property type="match status" value="1"/>
</dbReference>
<dbReference type="Proteomes" id="UP000051679">
    <property type="component" value="Unassembled WGS sequence"/>
</dbReference>
<keyword evidence="2" id="KW-1185">Reference proteome</keyword>
<accession>A0A0R1ZQW8</accession>